<reference evidence="1 2" key="1">
    <citation type="submission" date="2018-03" db="EMBL/GenBank/DDBJ databases">
        <title>Cereibacter changlensis.</title>
        <authorList>
            <person name="Meyer T.E."/>
            <person name="Miller S."/>
            <person name="Lodha T."/>
            <person name="Gandham S."/>
            <person name="Chintalapati S."/>
            <person name="Chintalapati V.R."/>
        </authorList>
    </citation>
    <scope>NUCLEOTIDE SEQUENCE [LARGE SCALE GENOMIC DNA]</scope>
    <source>
        <strain evidence="1 2">JA139</strain>
    </source>
</reference>
<name>A0A2T4JQD3_9RHOB</name>
<evidence type="ECO:0000313" key="2">
    <source>
        <dbReference type="Proteomes" id="UP000241010"/>
    </source>
</evidence>
<protein>
    <submittedName>
        <fullName evidence="1">Uncharacterized protein</fullName>
    </submittedName>
</protein>
<sequence>MTTTTITTFEAFREARESRHAIDVALRNFVLALNDDEAADMLMMLNHHPSARVRGAVDAFLRECEEAA</sequence>
<dbReference type="RefSeq" id="WP_107665433.1">
    <property type="nucleotide sequence ID" value="NZ_PZKG01000134.1"/>
</dbReference>
<keyword evidence="2" id="KW-1185">Reference proteome</keyword>
<dbReference type="EMBL" id="PZKG01000134">
    <property type="protein sequence ID" value="PTE20124.1"/>
    <property type="molecule type" value="Genomic_DNA"/>
</dbReference>
<evidence type="ECO:0000313" key="1">
    <source>
        <dbReference type="EMBL" id="PTE20124.1"/>
    </source>
</evidence>
<gene>
    <name evidence="1" type="ORF">C5F48_19205</name>
</gene>
<proteinExistence type="predicted"/>
<organism evidence="1 2">
    <name type="scientific">Cereibacter changlensis JA139</name>
    <dbReference type="NCBI Taxonomy" id="1188249"/>
    <lineage>
        <taxon>Bacteria</taxon>
        <taxon>Pseudomonadati</taxon>
        <taxon>Pseudomonadota</taxon>
        <taxon>Alphaproteobacteria</taxon>
        <taxon>Rhodobacterales</taxon>
        <taxon>Paracoccaceae</taxon>
        <taxon>Cereibacter</taxon>
    </lineage>
</organism>
<comment type="caution">
    <text evidence="1">The sequence shown here is derived from an EMBL/GenBank/DDBJ whole genome shotgun (WGS) entry which is preliminary data.</text>
</comment>
<accession>A0A2T4JQD3</accession>
<dbReference type="Proteomes" id="UP000241010">
    <property type="component" value="Unassembled WGS sequence"/>
</dbReference>
<dbReference type="AlphaFoldDB" id="A0A2T4JQD3"/>